<gene>
    <name evidence="1" type="ORF">PsorP6_004122</name>
</gene>
<protein>
    <submittedName>
        <fullName evidence="1">Uncharacterized protein</fullName>
    </submittedName>
</protein>
<comment type="caution">
    <text evidence="1">The sequence shown here is derived from an EMBL/GenBank/DDBJ whole genome shotgun (WGS) entry which is preliminary data.</text>
</comment>
<dbReference type="EMBL" id="CM047587">
    <property type="protein sequence ID" value="KAI9907748.1"/>
    <property type="molecule type" value="Genomic_DNA"/>
</dbReference>
<accession>A0ACC0VMM3</accession>
<evidence type="ECO:0000313" key="2">
    <source>
        <dbReference type="Proteomes" id="UP001163321"/>
    </source>
</evidence>
<dbReference type="Proteomes" id="UP001163321">
    <property type="component" value="Chromosome 8"/>
</dbReference>
<reference evidence="1 2" key="1">
    <citation type="journal article" date="2022" name="bioRxiv">
        <title>The genome of the oomycete Peronosclerospora sorghi, a cosmopolitan pathogen of maize and sorghum, is inflated with dispersed pseudogenes.</title>
        <authorList>
            <person name="Fletcher K."/>
            <person name="Martin F."/>
            <person name="Isakeit T."/>
            <person name="Cavanaugh K."/>
            <person name="Magill C."/>
            <person name="Michelmore R."/>
        </authorList>
    </citation>
    <scope>NUCLEOTIDE SEQUENCE [LARGE SCALE GENOMIC DNA]</scope>
    <source>
        <strain evidence="1">P6</strain>
    </source>
</reference>
<organism evidence="1 2">
    <name type="scientific">Peronosclerospora sorghi</name>
    <dbReference type="NCBI Taxonomy" id="230839"/>
    <lineage>
        <taxon>Eukaryota</taxon>
        <taxon>Sar</taxon>
        <taxon>Stramenopiles</taxon>
        <taxon>Oomycota</taxon>
        <taxon>Peronosporomycetes</taxon>
        <taxon>Peronosporales</taxon>
        <taxon>Peronosporaceae</taxon>
        <taxon>Peronosclerospora</taxon>
    </lineage>
</organism>
<keyword evidence="2" id="KW-1185">Reference proteome</keyword>
<proteinExistence type="predicted"/>
<evidence type="ECO:0000313" key="1">
    <source>
        <dbReference type="EMBL" id="KAI9907748.1"/>
    </source>
</evidence>
<name>A0ACC0VMM3_9STRA</name>
<sequence>MMDSSWQETLASETHDAKKEWMALERRYHLKQNSVDLVTQDKHVSLFLSLSDPELPVRFRGQVELQMTLPMNYPMDAVQVDFSQWSNRLSEKQVKVLNEAMQARAQQIRGDFLLRKLLTWIDNNFWRVVAPYEEDPKHEIQESVVELEKSAQREMPKTTEKRRKRLCRYFVRGNCREHEECKFLHQMKNLAKERKGSVVRNADVPRSPQTAKPVSATSKSKKKSGARMCKFFAQGKCRDGEKCKFSHEATSDNIDSPKHNPKNPRAVIVELGAQIRDPIKTTEAEVVAASYYVENRRGNEWSKAQQRALDMALRKFPASMDKEKRWTSIANKVDGRSLNECIDRFKALCEIVRREVDPVTTIEQMKNEQEKITESTEIEEHVQNSRIIPAENRVKIATEPAVKGTQICLEDLFLHEVGTLVAHRLVCQVQCSNCPLKFDATLSLNSVEIQKWCPRCSVLQHVLMSPVFAHSHDNVLAYVDTDNCYIVDVLPTDVLATCLKCGCEALLERLMPRQRLEQACFSCHVKLAVSAKRFLAQHLSGSIVKRSSSPNGTEAKAIKKGAKHADSSFVVGQPLPRNGTCNHYKHSLRWFRFQCCGKAFPCDVCHDSSECLEANLGKFASRVICGLCSKEQSSTIKECSCGNDFTKKKSTTSHWEGGTGCRNSLQMSRWDKQKYRGQNKTESKKLKRVGLEAKRRREKANVNANAEQ</sequence>